<reference evidence="2 3" key="1">
    <citation type="submission" date="2022-07" db="EMBL/GenBank/DDBJ databases">
        <title>Methylomonas rivi sp. nov., Methylomonas rosea sp. nov., Methylomonas aureus sp. nov. and Methylomonas subterranea sp. nov., four novel methanotrophs isolated from a freshwater creek and the deep terrestrial subsurface.</title>
        <authorList>
            <person name="Abin C."/>
            <person name="Sankaranarayanan K."/>
            <person name="Garner C."/>
            <person name="Sindelar R."/>
            <person name="Kotary K."/>
            <person name="Garner R."/>
            <person name="Barclay S."/>
            <person name="Lawson P."/>
            <person name="Krumholz L."/>
        </authorList>
    </citation>
    <scope>NUCLEOTIDE SEQUENCE [LARGE SCALE GENOMIC DNA]</scope>
    <source>
        <strain evidence="2 3">SURF-1</strain>
    </source>
</reference>
<organism evidence="2 3">
    <name type="scientific">Methylomonas aurea</name>
    <dbReference type="NCBI Taxonomy" id="2952224"/>
    <lineage>
        <taxon>Bacteria</taxon>
        <taxon>Pseudomonadati</taxon>
        <taxon>Pseudomonadota</taxon>
        <taxon>Gammaproteobacteria</taxon>
        <taxon>Methylococcales</taxon>
        <taxon>Methylococcaceae</taxon>
        <taxon>Methylomonas</taxon>
    </lineage>
</organism>
<dbReference type="EMBL" id="JANIBM010000034">
    <property type="protein sequence ID" value="MCQ8183026.1"/>
    <property type="molecule type" value="Genomic_DNA"/>
</dbReference>
<gene>
    <name evidence="2" type="ORF">NP603_18050</name>
</gene>
<sequence>MPFIKHLGLLLLSVSFNAAAAEIPLTQADLLGTWQIEKESLNADGSGARGLNTTWSFRNDGTMEGISQENDAHARIDQLKAVLNYSVEDGKLKKQAAPGRSKME</sequence>
<feature type="chain" id="PRO_5046624707" evidence="1">
    <location>
        <begin position="21"/>
        <end position="104"/>
    </location>
</feature>
<accession>A0ABT1ULW4</accession>
<dbReference type="Proteomes" id="UP001524569">
    <property type="component" value="Unassembled WGS sequence"/>
</dbReference>
<feature type="non-terminal residue" evidence="2">
    <location>
        <position position="104"/>
    </location>
</feature>
<proteinExistence type="predicted"/>
<name>A0ABT1ULW4_9GAMM</name>
<comment type="caution">
    <text evidence="2">The sequence shown here is derived from an EMBL/GenBank/DDBJ whole genome shotgun (WGS) entry which is preliminary data.</text>
</comment>
<keyword evidence="3" id="KW-1185">Reference proteome</keyword>
<evidence type="ECO:0000313" key="3">
    <source>
        <dbReference type="Proteomes" id="UP001524569"/>
    </source>
</evidence>
<evidence type="ECO:0000313" key="2">
    <source>
        <dbReference type="EMBL" id="MCQ8183026.1"/>
    </source>
</evidence>
<protein>
    <submittedName>
        <fullName evidence="2">Lipocalin family protein</fullName>
    </submittedName>
</protein>
<keyword evidence="1" id="KW-0732">Signal</keyword>
<dbReference type="RefSeq" id="WP_256612252.1">
    <property type="nucleotide sequence ID" value="NZ_JANIBM010000034.1"/>
</dbReference>
<evidence type="ECO:0000256" key="1">
    <source>
        <dbReference type="SAM" id="SignalP"/>
    </source>
</evidence>
<feature type="signal peptide" evidence="1">
    <location>
        <begin position="1"/>
        <end position="20"/>
    </location>
</feature>